<dbReference type="AlphaFoldDB" id="A0AAV2NIQ3"/>
<accession>A0AAV2NIQ3</accession>
<evidence type="ECO:0000313" key="2">
    <source>
        <dbReference type="EMBL" id="CAL1680053.1"/>
    </source>
</evidence>
<evidence type="ECO:0000256" key="1">
    <source>
        <dbReference type="SAM" id="MobiDB-lite"/>
    </source>
</evidence>
<proteinExistence type="predicted"/>
<gene>
    <name evidence="2" type="ORF">LPLAT_LOCUS6141</name>
</gene>
<dbReference type="EMBL" id="OZ034825">
    <property type="protein sequence ID" value="CAL1680053.1"/>
    <property type="molecule type" value="Genomic_DNA"/>
</dbReference>
<reference evidence="2" key="1">
    <citation type="submission" date="2024-04" db="EMBL/GenBank/DDBJ databases">
        <authorList>
            <consortium name="Molecular Ecology Group"/>
        </authorList>
    </citation>
    <scope>NUCLEOTIDE SEQUENCE</scope>
</reference>
<name>A0AAV2NIQ3_9HYME</name>
<keyword evidence="3" id="KW-1185">Reference proteome</keyword>
<feature type="compositionally biased region" description="Basic and acidic residues" evidence="1">
    <location>
        <begin position="74"/>
        <end position="89"/>
    </location>
</feature>
<protein>
    <submittedName>
        <fullName evidence="2">Uncharacterized protein</fullName>
    </submittedName>
</protein>
<evidence type="ECO:0000313" key="3">
    <source>
        <dbReference type="Proteomes" id="UP001497644"/>
    </source>
</evidence>
<dbReference type="Proteomes" id="UP001497644">
    <property type="component" value="Chromosome 2"/>
</dbReference>
<feature type="compositionally biased region" description="Basic and acidic residues" evidence="1">
    <location>
        <begin position="1"/>
        <end position="61"/>
    </location>
</feature>
<sequence>MARGGEQRVEKEAMKRPRDKKKEGEGRRGRRNDGREMVEKGEETKRGRERERVGIEKRTEQGEDEGGGGRRGGVKHEERARLLREWQRDRRGKRKRTWRGREAR</sequence>
<organism evidence="2 3">
    <name type="scientific">Lasius platythorax</name>
    <dbReference type="NCBI Taxonomy" id="488582"/>
    <lineage>
        <taxon>Eukaryota</taxon>
        <taxon>Metazoa</taxon>
        <taxon>Ecdysozoa</taxon>
        <taxon>Arthropoda</taxon>
        <taxon>Hexapoda</taxon>
        <taxon>Insecta</taxon>
        <taxon>Pterygota</taxon>
        <taxon>Neoptera</taxon>
        <taxon>Endopterygota</taxon>
        <taxon>Hymenoptera</taxon>
        <taxon>Apocrita</taxon>
        <taxon>Aculeata</taxon>
        <taxon>Formicoidea</taxon>
        <taxon>Formicidae</taxon>
        <taxon>Formicinae</taxon>
        <taxon>Lasius</taxon>
        <taxon>Lasius</taxon>
    </lineage>
</organism>
<feature type="region of interest" description="Disordered" evidence="1">
    <location>
        <begin position="1"/>
        <end position="104"/>
    </location>
</feature>